<evidence type="ECO:0000313" key="1">
    <source>
        <dbReference type="EMBL" id="CBZ35900.1"/>
    </source>
</evidence>
<dbReference type="Proteomes" id="UP000008980">
    <property type="component" value="Chromosome 29"/>
</dbReference>
<name>E9BKX2_LEIDO</name>
<dbReference type="KEGG" id="ldo:LDBPK_291740"/>
<protein>
    <submittedName>
        <fullName evidence="1">Uncharacterized protein</fullName>
    </submittedName>
</protein>
<sequence>MGLRHAFA</sequence>
<reference evidence="1 2" key="1">
    <citation type="journal article" date="2011" name="Genome Res.">
        <title>Whole genome sequencing of multiple Leishmania donovani clinical isolates provides insights into population structure and mechanisms of drug resistance.</title>
        <authorList>
            <person name="Downing T."/>
            <person name="Imamura H."/>
            <person name="Decuypere S."/>
            <person name="Clark T.G."/>
            <person name="Coombs G.H."/>
            <person name="Cotton J.A."/>
            <person name="Hilley J.D."/>
            <person name="de Doncker S."/>
            <person name="Maes I."/>
            <person name="Mottram J.C."/>
            <person name="Quail M.A."/>
            <person name="Rijal S."/>
            <person name="Sanders M."/>
            <person name="Schonian G."/>
            <person name="Stark O."/>
            <person name="Sundar S."/>
            <person name="Vanaerschot M."/>
            <person name="Hertz-Fowler C."/>
            <person name="Dujardin J.C."/>
            <person name="Berriman M."/>
        </authorList>
    </citation>
    <scope>NUCLEOTIDE SEQUENCE [LARGE SCALE GENOMIC DNA]</scope>
    <source>
        <strain evidence="1 2">BPK282A1</strain>
    </source>
</reference>
<organism evidence="1 2">
    <name type="scientific">Leishmania donovani</name>
    <dbReference type="NCBI Taxonomy" id="5661"/>
    <lineage>
        <taxon>Eukaryota</taxon>
        <taxon>Discoba</taxon>
        <taxon>Euglenozoa</taxon>
        <taxon>Kinetoplastea</taxon>
        <taxon>Metakinetoplastina</taxon>
        <taxon>Trypanosomatida</taxon>
        <taxon>Trypanosomatidae</taxon>
        <taxon>Leishmaniinae</taxon>
        <taxon>Leishmania</taxon>
    </lineage>
</organism>
<dbReference type="EMBL" id="FR799616">
    <property type="protein sequence ID" value="CBZ35900.1"/>
    <property type="molecule type" value="Genomic_DNA"/>
</dbReference>
<accession>E9BKX2</accession>
<proteinExistence type="predicted"/>
<reference evidence="2" key="2">
    <citation type="submission" date="2011-02" db="EMBL/GenBank/DDBJ databases">
        <title>Whole genome sequencing of Leishmania donovani clinical lines reveals dynamic variation related to drug resistance.</title>
        <authorList>
            <person name="Downing T."/>
            <person name="Imamura H."/>
            <person name="Sanders M."/>
            <person name="Decuypere S."/>
            <person name="Hertz-Fowler C."/>
            <person name="Clark T.G."/>
            <person name="Rijal S."/>
            <person name="Sundar S."/>
            <person name="Quail M.A."/>
            <person name="De Doncker S."/>
            <person name="Maes I."/>
            <person name="Vanaerschot M."/>
            <person name="Stark O."/>
            <person name="Schonian G."/>
            <person name="Dujardin J.C."/>
            <person name="Berriman M."/>
        </authorList>
    </citation>
    <scope>NUCLEOTIDE SEQUENCE [LARGE SCALE GENOMIC DNA]</scope>
    <source>
        <strain evidence="2">BPK282A1</strain>
    </source>
</reference>
<evidence type="ECO:0000313" key="2">
    <source>
        <dbReference type="Proteomes" id="UP000008980"/>
    </source>
</evidence>
<gene>
    <name evidence="1" type="ORF">LDBPK_291740</name>
</gene>